<comment type="caution">
    <text evidence="1">The sequence shown here is derived from an EMBL/GenBank/DDBJ whole genome shotgun (WGS) entry which is preliminary data.</text>
</comment>
<accession>A0ACA9P7B9</accession>
<keyword evidence="2" id="KW-1185">Reference proteome</keyword>
<feature type="non-terminal residue" evidence="1">
    <location>
        <position position="167"/>
    </location>
</feature>
<sequence length="167" mass="18757">TRSKLTINKHITRSTVKNRSDSIESAESADTMEAAGSQEIQEPSISNIEIRMKTYLLETVNQRLSHVSQTIQNISTQDTTSRQYTNQTDNQQQATNTRRESEVQSGNYPPTPIINNLIMQSSSGGQEIVNNAEIPTYKITNRKYPSLIYTFNESILAIEGFANQKAI</sequence>
<dbReference type="EMBL" id="CAJVPW010020980">
    <property type="protein sequence ID" value="CAG8691448.1"/>
    <property type="molecule type" value="Genomic_DNA"/>
</dbReference>
<evidence type="ECO:0000313" key="1">
    <source>
        <dbReference type="EMBL" id="CAG8691448.1"/>
    </source>
</evidence>
<feature type="non-terminal residue" evidence="1">
    <location>
        <position position="1"/>
    </location>
</feature>
<reference evidence="1" key="1">
    <citation type="submission" date="2021-06" db="EMBL/GenBank/DDBJ databases">
        <authorList>
            <person name="Kallberg Y."/>
            <person name="Tangrot J."/>
            <person name="Rosling A."/>
        </authorList>
    </citation>
    <scope>NUCLEOTIDE SEQUENCE</scope>
    <source>
        <strain evidence="1">28 12/20/2015</strain>
    </source>
</reference>
<protein>
    <submittedName>
        <fullName evidence="1">1384_t:CDS:1</fullName>
    </submittedName>
</protein>
<name>A0ACA9P7B9_9GLOM</name>
<organism evidence="1 2">
    <name type="scientific">Cetraspora pellucida</name>
    <dbReference type="NCBI Taxonomy" id="1433469"/>
    <lineage>
        <taxon>Eukaryota</taxon>
        <taxon>Fungi</taxon>
        <taxon>Fungi incertae sedis</taxon>
        <taxon>Mucoromycota</taxon>
        <taxon>Glomeromycotina</taxon>
        <taxon>Glomeromycetes</taxon>
        <taxon>Diversisporales</taxon>
        <taxon>Gigasporaceae</taxon>
        <taxon>Cetraspora</taxon>
    </lineage>
</organism>
<dbReference type="Proteomes" id="UP000789366">
    <property type="component" value="Unassembled WGS sequence"/>
</dbReference>
<gene>
    <name evidence="1" type="ORF">SPELUC_LOCUS10775</name>
</gene>
<evidence type="ECO:0000313" key="2">
    <source>
        <dbReference type="Proteomes" id="UP000789366"/>
    </source>
</evidence>
<proteinExistence type="predicted"/>